<dbReference type="CDD" id="cd00130">
    <property type="entry name" value="PAS"/>
    <property type="match status" value="1"/>
</dbReference>
<evidence type="ECO:0000256" key="3">
    <source>
        <dbReference type="SAM" id="Coils"/>
    </source>
</evidence>
<keyword evidence="11" id="KW-1185">Reference proteome</keyword>
<feature type="domain" description="HAMP" evidence="8">
    <location>
        <begin position="213"/>
        <end position="265"/>
    </location>
</feature>
<evidence type="ECO:0000256" key="4">
    <source>
        <dbReference type="SAM" id="Phobius"/>
    </source>
</evidence>
<dbReference type="InterPro" id="IPR000014">
    <property type="entry name" value="PAS"/>
</dbReference>
<dbReference type="CDD" id="cd01948">
    <property type="entry name" value="EAL"/>
    <property type="match status" value="1"/>
</dbReference>
<evidence type="ECO:0000313" key="10">
    <source>
        <dbReference type="EMBL" id="QGK68415.1"/>
    </source>
</evidence>
<dbReference type="SMART" id="SM00052">
    <property type="entry name" value="EAL"/>
    <property type="match status" value="1"/>
</dbReference>
<evidence type="ECO:0000259" key="7">
    <source>
        <dbReference type="PROSITE" id="PS50883"/>
    </source>
</evidence>
<dbReference type="SMART" id="SM00304">
    <property type="entry name" value="HAMP"/>
    <property type="match status" value="1"/>
</dbReference>
<dbReference type="Gene3D" id="3.30.450.20">
    <property type="entry name" value="PAS domain"/>
    <property type="match status" value="1"/>
</dbReference>
<dbReference type="PROSITE" id="PS50887">
    <property type="entry name" value="GGDEF"/>
    <property type="match status" value="1"/>
</dbReference>
<name>A0A5Q3QAC1_9PSEU</name>
<dbReference type="Pfam" id="PF00563">
    <property type="entry name" value="EAL"/>
    <property type="match status" value="1"/>
</dbReference>
<keyword evidence="3" id="KW-0175">Coiled coil</keyword>
<dbReference type="PANTHER" id="PTHR44757">
    <property type="entry name" value="DIGUANYLATE CYCLASE DGCP"/>
    <property type="match status" value="1"/>
</dbReference>
<dbReference type="PROSITE" id="PS50883">
    <property type="entry name" value="EAL"/>
    <property type="match status" value="1"/>
</dbReference>
<evidence type="ECO:0000259" key="9">
    <source>
        <dbReference type="PROSITE" id="PS50887"/>
    </source>
</evidence>
<organism evidence="10 11">
    <name type="scientific">Allosaccharopolyspora coralli</name>
    <dbReference type="NCBI Taxonomy" id="2665642"/>
    <lineage>
        <taxon>Bacteria</taxon>
        <taxon>Bacillati</taxon>
        <taxon>Actinomycetota</taxon>
        <taxon>Actinomycetes</taxon>
        <taxon>Pseudonocardiales</taxon>
        <taxon>Pseudonocardiaceae</taxon>
        <taxon>Allosaccharopolyspora</taxon>
    </lineage>
</organism>
<keyword evidence="1 4" id="KW-0812">Transmembrane</keyword>
<feature type="coiled-coil region" evidence="3">
    <location>
        <begin position="150"/>
        <end position="177"/>
    </location>
</feature>
<dbReference type="InterPro" id="IPR035965">
    <property type="entry name" value="PAS-like_dom_sf"/>
</dbReference>
<dbReference type="PANTHER" id="PTHR44757:SF2">
    <property type="entry name" value="BIOFILM ARCHITECTURE MAINTENANCE PROTEIN MBAA"/>
    <property type="match status" value="1"/>
</dbReference>
<dbReference type="InterPro" id="IPR000160">
    <property type="entry name" value="GGDEF_dom"/>
</dbReference>
<dbReference type="Gene3D" id="6.10.340.10">
    <property type="match status" value="1"/>
</dbReference>
<dbReference type="SUPFAM" id="SSF55785">
    <property type="entry name" value="PYP-like sensor domain (PAS domain)"/>
    <property type="match status" value="1"/>
</dbReference>
<evidence type="ECO:0000259" key="5">
    <source>
        <dbReference type="PROSITE" id="PS50112"/>
    </source>
</evidence>
<feature type="transmembrane region" description="Helical" evidence="4">
    <location>
        <begin position="12"/>
        <end position="36"/>
    </location>
</feature>
<evidence type="ECO:0000259" key="6">
    <source>
        <dbReference type="PROSITE" id="PS50113"/>
    </source>
</evidence>
<dbReference type="Gene3D" id="3.20.20.450">
    <property type="entry name" value="EAL domain"/>
    <property type="match status" value="1"/>
</dbReference>
<dbReference type="AlphaFoldDB" id="A0A5Q3QAC1"/>
<dbReference type="CDD" id="cd06225">
    <property type="entry name" value="HAMP"/>
    <property type="match status" value="1"/>
</dbReference>
<keyword evidence="2 4" id="KW-1133">Transmembrane helix</keyword>
<dbReference type="KEGG" id="sace:GIY23_01555"/>
<dbReference type="InterPro" id="IPR052155">
    <property type="entry name" value="Biofilm_reg_signaling"/>
</dbReference>
<evidence type="ECO:0000259" key="8">
    <source>
        <dbReference type="PROSITE" id="PS50885"/>
    </source>
</evidence>
<dbReference type="InterPro" id="IPR013656">
    <property type="entry name" value="PAS_4"/>
</dbReference>
<dbReference type="GO" id="GO:0007165">
    <property type="term" value="P:signal transduction"/>
    <property type="evidence" value="ECO:0007669"/>
    <property type="project" value="InterPro"/>
</dbReference>
<keyword evidence="4" id="KW-0472">Membrane</keyword>
<dbReference type="PROSITE" id="PS50112">
    <property type="entry name" value="PAS"/>
    <property type="match status" value="1"/>
</dbReference>
<dbReference type="EMBL" id="CP045929">
    <property type="protein sequence ID" value="QGK68415.1"/>
    <property type="molecule type" value="Genomic_DNA"/>
</dbReference>
<dbReference type="SUPFAM" id="SSF158472">
    <property type="entry name" value="HAMP domain-like"/>
    <property type="match status" value="1"/>
</dbReference>
<evidence type="ECO:0000256" key="2">
    <source>
        <dbReference type="ARBA" id="ARBA00022989"/>
    </source>
</evidence>
<dbReference type="SUPFAM" id="SSF55073">
    <property type="entry name" value="Nucleotide cyclase"/>
    <property type="match status" value="1"/>
</dbReference>
<dbReference type="InterPro" id="IPR003660">
    <property type="entry name" value="HAMP_dom"/>
</dbReference>
<reference evidence="11" key="1">
    <citation type="submission" date="2019-11" db="EMBL/GenBank/DDBJ databases">
        <title>The complete genome sequence of Saccharopolyspora sp. E2A.</title>
        <authorList>
            <person name="Zhang G."/>
        </authorList>
    </citation>
    <scope>NUCLEOTIDE SEQUENCE [LARGE SCALE GENOMIC DNA]</scope>
    <source>
        <strain evidence="11">E2A</strain>
    </source>
</reference>
<dbReference type="NCBIfam" id="TIGR00254">
    <property type="entry name" value="GGDEF"/>
    <property type="match status" value="1"/>
</dbReference>
<dbReference type="Pfam" id="PF00672">
    <property type="entry name" value="HAMP"/>
    <property type="match status" value="1"/>
</dbReference>
<feature type="domain" description="PAS" evidence="5">
    <location>
        <begin position="285"/>
        <end position="333"/>
    </location>
</feature>
<dbReference type="InterPro" id="IPR043128">
    <property type="entry name" value="Rev_trsase/Diguanyl_cyclase"/>
</dbReference>
<evidence type="ECO:0000313" key="11">
    <source>
        <dbReference type="Proteomes" id="UP000371041"/>
    </source>
</evidence>
<gene>
    <name evidence="10" type="ORF">GIY23_01555</name>
</gene>
<proteinExistence type="predicted"/>
<feature type="domain" description="GGDEF" evidence="9">
    <location>
        <begin position="442"/>
        <end position="575"/>
    </location>
</feature>
<dbReference type="InterPro" id="IPR001633">
    <property type="entry name" value="EAL_dom"/>
</dbReference>
<dbReference type="GO" id="GO:0016020">
    <property type="term" value="C:membrane"/>
    <property type="evidence" value="ECO:0007669"/>
    <property type="project" value="InterPro"/>
</dbReference>
<feature type="transmembrane region" description="Helical" evidence="4">
    <location>
        <begin position="191"/>
        <end position="211"/>
    </location>
</feature>
<dbReference type="InterPro" id="IPR000700">
    <property type="entry name" value="PAS-assoc_C"/>
</dbReference>
<dbReference type="SMART" id="SM00267">
    <property type="entry name" value="GGDEF"/>
    <property type="match status" value="1"/>
</dbReference>
<evidence type="ECO:0000256" key="1">
    <source>
        <dbReference type="ARBA" id="ARBA00022692"/>
    </source>
</evidence>
<dbReference type="Pfam" id="PF08448">
    <property type="entry name" value="PAS_4"/>
    <property type="match status" value="1"/>
</dbReference>
<dbReference type="CDD" id="cd01949">
    <property type="entry name" value="GGDEF"/>
    <property type="match status" value="1"/>
</dbReference>
<dbReference type="InterPro" id="IPR035919">
    <property type="entry name" value="EAL_sf"/>
</dbReference>
<protein>
    <submittedName>
        <fullName evidence="10">EAL domain-containing protein</fullName>
    </submittedName>
</protein>
<dbReference type="PROSITE" id="PS50885">
    <property type="entry name" value="HAMP"/>
    <property type="match status" value="1"/>
</dbReference>
<dbReference type="SUPFAM" id="SSF141868">
    <property type="entry name" value="EAL domain-like"/>
    <property type="match status" value="1"/>
</dbReference>
<dbReference type="PROSITE" id="PS50113">
    <property type="entry name" value="PAC"/>
    <property type="match status" value="1"/>
</dbReference>
<feature type="domain" description="PAC" evidence="6">
    <location>
        <begin position="360"/>
        <end position="415"/>
    </location>
</feature>
<accession>A0A5Q3QAC1</accession>
<dbReference type="InterPro" id="IPR029787">
    <property type="entry name" value="Nucleotide_cyclase"/>
</dbReference>
<feature type="domain" description="EAL" evidence="7">
    <location>
        <begin position="584"/>
        <end position="838"/>
    </location>
</feature>
<dbReference type="Gene3D" id="3.30.70.270">
    <property type="match status" value="1"/>
</dbReference>
<sequence length="846" mass="92985">MGSLWRGRVSLLGRVYVLVAVLLVLLGAVSVGTFVFRQWDEAVTIQLTTKVVPSQIAASGLAAAYSDQSNAVRDFQDTADPEFLGAYRIRRDEATRFGQIIDENMGGFPQVTSSLNDVREASRTWRRDSVAPMIEQVRSQGPSPLSPEEARTLSRQDEVLRAELADLQQRLNEIAADDTAKAGAARAAANWLTWSAVAASVVLAAGALLFLRRSLTRPLRKLVFQVDQVAEGDLDRPVGVVRPPELATVAHAVETMRKRVLDETSRRERVQQDLARHEAAERKRAEQDYATVVAALDEGVVVVGAEGTVAAVNPAAQRILDSDESELVDSSSVSWSVFDENGRLLTPEEHPTTVTQRTGEPVNSRVLRLRRGDGSDVWVSVTSRALTPREDPPHNVVVSFTDITERRAAQQRLEHEATHDPLTGLANRTLVLRHCDIRSDGDPLAILYLDLDNFKRINDSLGHGAGDDVLCVVGQRLLRTVAGENVVGRIGGDEFVVLVDESDRDVLAEFGERLLAVLTEPVDVRGRQLHVNASIGVVVASIGDARRGQDLLRDADVALYQAKARGGGRLTFFDVQLRERVQRHMALEQDLRHAASKDQLWVAYQPVVDLRTERTVAAEALLRWDHPAHGAVSPGEFIPIAEESDLIQHVGAHMLRTATRQFAAERDRLELDLQLNANLSPRQLRDPQLHTVVQHALAAAELPAEALCLEITEEAIMHDPAQATWVLNELRDLGVELAIDDFGTGYSSLAQLQRLPVDTLKIDRSFVSDLGESSDREAIVTSIIAMAHSVALTVVAEGVETARQLDLLAGLGCDKVQGYYLGKPAPFDELPTRNPLLRHRKSAQRR</sequence>
<dbReference type="Proteomes" id="UP000371041">
    <property type="component" value="Chromosome"/>
</dbReference>
<dbReference type="NCBIfam" id="TIGR00229">
    <property type="entry name" value="sensory_box"/>
    <property type="match status" value="1"/>
</dbReference>
<dbReference type="SMART" id="SM00091">
    <property type="entry name" value="PAS"/>
    <property type="match status" value="1"/>
</dbReference>
<dbReference type="RefSeq" id="WP_154075024.1">
    <property type="nucleotide sequence ID" value="NZ_CP045929.1"/>
</dbReference>
<dbReference type="Pfam" id="PF00990">
    <property type="entry name" value="GGDEF"/>
    <property type="match status" value="1"/>
</dbReference>